<comment type="caution">
    <text evidence="1">The sequence shown here is derived from an EMBL/GenBank/DDBJ whole genome shotgun (WGS) entry which is preliminary data.</text>
</comment>
<evidence type="ECO:0000313" key="2">
    <source>
        <dbReference type="Proteomes" id="UP000460272"/>
    </source>
</evidence>
<keyword evidence="1" id="KW-0489">Methyltransferase</keyword>
<dbReference type="InterPro" id="IPR029063">
    <property type="entry name" value="SAM-dependent_MTases_sf"/>
</dbReference>
<sequence>MIASLPEVQVGVQAQRAVLGRVVRYLVGEAGVKQLLDVGSGLPTSDNVHEIAQRTAPGTRVVYVDNDSVVLAHARAILSDQTSTFAERGDLLDPASIMSSPAIRRHLDWNQPVGLLLCGIVHYLLDEENPGRLVAELVDALPSGSYVFIHHLLDTGDPAAATLQEQMQRGLGRVRFRTLAEVRALFGDLRLVEPGLVPIPEWRPDPGTPIRADYGVILSMACAGVARKA</sequence>
<dbReference type="OrthoDB" id="4134439at2"/>
<dbReference type="GO" id="GO:0008168">
    <property type="term" value="F:methyltransferase activity"/>
    <property type="evidence" value="ECO:0007669"/>
    <property type="project" value="UniProtKB-KW"/>
</dbReference>
<organism evidence="1 2">
    <name type="scientific">Trebonia kvetii</name>
    <dbReference type="NCBI Taxonomy" id="2480626"/>
    <lineage>
        <taxon>Bacteria</taxon>
        <taxon>Bacillati</taxon>
        <taxon>Actinomycetota</taxon>
        <taxon>Actinomycetes</taxon>
        <taxon>Streptosporangiales</taxon>
        <taxon>Treboniaceae</taxon>
        <taxon>Trebonia</taxon>
    </lineage>
</organism>
<dbReference type="Proteomes" id="UP000460272">
    <property type="component" value="Unassembled WGS sequence"/>
</dbReference>
<gene>
    <name evidence="1" type="ORF">EAS64_16430</name>
</gene>
<accession>A0A6P2BYK3</accession>
<evidence type="ECO:0000313" key="1">
    <source>
        <dbReference type="EMBL" id="TVZ04008.1"/>
    </source>
</evidence>
<dbReference type="AlphaFoldDB" id="A0A6P2BYK3"/>
<dbReference type="GO" id="GO:0032259">
    <property type="term" value="P:methylation"/>
    <property type="evidence" value="ECO:0007669"/>
    <property type="project" value="UniProtKB-KW"/>
</dbReference>
<protein>
    <submittedName>
        <fullName evidence="1">SAM-dependent methyltransferase</fullName>
    </submittedName>
</protein>
<dbReference type="Pfam" id="PF04672">
    <property type="entry name" value="Methyltransf_19"/>
    <property type="match status" value="1"/>
</dbReference>
<dbReference type="Gene3D" id="3.40.50.150">
    <property type="entry name" value="Vaccinia Virus protein VP39"/>
    <property type="match status" value="1"/>
</dbReference>
<name>A0A6P2BYK3_9ACTN</name>
<keyword evidence="1" id="KW-0808">Transferase</keyword>
<proteinExistence type="predicted"/>
<keyword evidence="2" id="KW-1185">Reference proteome</keyword>
<dbReference type="InterPro" id="IPR006764">
    <property type="entry name" value="SAM_dep_MeTrfase_SAV2177_type"/>
</dbReference>
<dbReference type="PIRSF" id="PIRSF017393">
    <property type="entry name" value="MTase_SAV2177"/>
    <property type="match status" value="1"/>
</dbReference>
<dbReference type="SUPFAM" id="SSF53335">
    <property type="entry name" value="S-adenosyl-L-methionine-dependent methyltransferases"/>
    <property type="match status" value="1"/>
</dbReference>
<dbReference type="EMBL" id="RPFW01000003">
    <property type="protein sequence ID" value="TVZ04008.1"/>
    <property type="molecule type" value="Genomic_DNA"/>
</dbReference>
<reference evidence="1 2" key="1">
    <citation type="submission" date="2018-11" db="EMBL/GenBank/DDBJ databases">
        <title>Trebonia kvetii gen.nov., sp.nov., a novel acidophilic actinobacterium, and proposal of the new actinobacterial family Treboniaceae fam. nov.</title>
        <authorList>
            <person name="Rapoport D."/>
            <person name="Sagova-Mareckova M."/>
            <person name="Sedlacek I."/>
            <person name="Provaznik J."/>
            <person name="Kralova S."/>
            <person name="Pavlinic D."/>
            <person name="Benes V."/>
            <person name="Kopecky J."/>
        </authorList>
    </citation>
    <scope>NUCLEOTIDE SEQUENCE [LARGE SCALE GENOMIC DNA]</scope>
    <source>
        <strain evidence="1 2">15Tr583</strain>
    </source>
</reference>